<evidence type="ECO:0000313" key="5">
    <source>
        <dbReference type="Proteomes" id="UP000254374"/>
    </source>
</evidence>
<proteinExistence type="predicted"/>
<feature type="compositionally biased region" description="Acidic residues" evidence="1">
    <location>
        <begin position="282"/>
        <end position="292"/>
    </location>
</feature>
<feature type="compositionally biased region" description="Polar residues" evidence="1">
    <location>
        <begin position="237"/>
        <end position="254"/>
    </location>
</feature>
<evidence type="ECO:0000256" key="1">
    <source>
        <dbReference type="SAM" id="MobiDB-lite"/>
    </source>
</evidence>
<name>A0A377GHK3_9GAMM</name>
<feature type="region of interest" description="Disordered" evidence="1">
    <location>
        <begin position="232"/>
        <end position="254"/>
    </location>
</feature>
<feature type="compositionally biased region" description="Polar residues" evidence="1">
    <location>
        <begin position="1"/>
        <end position="10"/>
    </location>
</feature>
<reference evidence="3 5" key="2">
    <citation type="submission" date="2018-06" db="EMBL/GenBank/DDBJ databases">
        <authorList>
            <consortium name="Pathogen Informatics"/>
            <person name="Doyle S."/>
        </authorList>
    </citation>
    <scope>NUCLEOTIDE SEQUENCE [LARGE SCALE GENOMIC DNA]</scope>
    <source>
        <strain evidence="3 5">NCTC11401</strain>
    </source>
</reference>
<dbReference type="RefSeq" id="WP_058468871.1">
    <property type="nucleotide sequence ID" value="NZ_CAAAIX010000052.1"/>
</dbReference>
<keyword evidence="4" id="KW-1185">Reference proteome</keyword>
<evidence type="ECO:0000313" key="3">
    <source>
        <dbReference type="EMBL" id="STO24277.1"/>
    </source>
</evidence>
<organism evidence="3 5">
    <name type="scientific">Fluoribacter gormanii</name>
    <dbReference type="NCBI Taxonomy" id="464"/>
    <lineage>
        <taxon>Bacteria</taxon>
        <taxon>Pseudomonadati</taxon>
        <taxon>Pseudomonadota</taxon>
        <taxon>Gammaproteobacteria</taxon>
        <taxon>Legionellales</taxon>
        <taxon>Legionellaceae</taxon>
        <taxon>Fluoribacter</taxon>
    </lineage>
</organism>
<evidence type="ECO:0000313" key="4">
    <source>
        <dbReference type="Proteomes" id="UP000186808"/>
    </source>
</evidence>
<feature type="region of interest" description="Disordered" evidence="1">
    <location>
        <begin position="276"/>
        <end position="306"/>
    </location>
</feature>
<feature type="region of interest" description="Disordered" evidence="1">
    <location>
        <begin position="1"/>
        <end position="20"/>
    </location>
</feature>
<dbReference type="OrthoDB" id="5636061at2"/>
<protein>
    <submittedName>
        <fullName evidence="3">Uncharacterized protein</fullName>
    </submittedName>
</protein>
<feature type="region of interest" description="Disordered" evidence="1">
    <location>
        <begin position="321"/>
        <end position="340"/>
    </location>
</feature>
<reference evidence="2 4" key="1">
    <citation type="submission" date="2017-01" db="EMBL/GenBank/DDBJ databases">
        <authorList>
            <person name="Varghese N."/>
            <person name="Submissions S."/>
        </authorList>
    </citation>
    <scope>NUCLEOTIDE SEQUENCE [LARGE SCALE GENOMIC DNA]</scope>
    <source>
        <strain evidence="2 4">ATCC 33342</strain>
    </source>
</reference>
<dbReference type="AlphaFoldDB" id="A0A377GHK3"/>
<accession>A0A377GHK3</accession>
<dbReference type="EMBL" id="FTNL01000049">
    <property type="protein sequence ID" value="SIR93140.1"/>
    <property type="molecule type" value="Genomic_DNA"/>
</dbReference>
<dbReference type="EMBL" id="UGGV01000001">
    <property type="protein sequence ID" value="STO24277.1"/>
    <property type="molecule type" value="Genomic_DNA"/>
</dbReference>
<gene>
    <name evidence="3" type="ORF">NCTC11401_01089</name>
    <name evidence="2" type="ORF">SAMN05421777_1495</name>
</gene>
<evidence type="ECO:0000313" key="2">
    <source>
        <dbReference type="EMBL" id="SIR93140.1"/>
    </source>
</evidence>
<dbReference type="Proteomes" id="UP000254374">
    <property type="component" value="Unassembled WGS sequence"/>
</dbReference>
<dbReference type="Proteomes" id="UP000186808">
    <property type="component" value="Unassembled WGS sequence"/>
</dbReference>
<sequence length="340" mass="38279">MQSKLDQLFSTPPDESDKFRSNNLKKITRSSKYLIHSLATLGELLTEMKIGKETPVLRYLVDLNKAAWFARETRDHAPDAPAHFKMTGSPQNSAFCKTAGNLFFSEDYSTLISINHKSGDFRPSFDSIKWILAIIVINEACLPFNLPEVLIIDELDHNGKIIGTHQCLISSIKKWLTTFTENTALTLSLKEQNAETKTVRYGQERLKRFAETDSESAPLDKNRIARNLEFADHASSDKSNMSEQLSSDSPNNVTPFRAFQSSSLSLFAPSRKRLASRFTDQESPDLEFEEKAEETATAYQPPPKKSKLRHLDFVSVLTPPTKSEAKEADTANSLFFKGSF</sequence>